<reference evidence="4" key="2">
    <citation type="submission" date="2013-12" db="EMBL/GenBank/DDBJ databases">
        <authorList>
            <person name="Yu Y."/>
            <person name="Lee S."/>
            <person name="de Baynast K."/>
            <person name="Wissotski M."/>
            <person name="Liu L."/>
            <person name="Talag J."/>
            <person name="Goicoechea J."/>
            <person name="Angelova A."/>
            <person name="Jetty R."/>
            <person name="Kudrna D."/>
            <person name="Golser W."/>
            <person name="Rivera L."/>
            <person name="Zhang J."/>
            <person name="Wing R."/>
        </authorList>
    </citation>
    <scope>NUCLEOTIDE SEQUENCE</scope>
</reference>
<dbReference type="InterPro" id="IPR032675">
    <property type="entry name" value="LRR_dom_sf"/>
</dbReference>
<feature type="region of interest" description="Disordered" evidence="1">
    <location>
        <begin position="25"/>
        <end position="55"/>
    </location>
</feature>
<dbReference type="EnsemblPlants" id="LPERR08G16270.1">
    <property type="protein sequence ID" value="LPERR08G16270.1"/>
    <property type="gene ID" value="LPERR08G16270"/>
</dbReference>
<evidence type="ECO:0000259" key="2">
    <source>
        <dbReference type="Pfam" id="PF25372"/>
    </source>
</evidence>
<organism evidence="3 4">
    <name type="scientific">Leersia perrieri</name>
    <dbReference type="NCBI Taxonomy" id="77586"/>
    <lineage>
        <taxon>Eukaryota</taxon>
        <taxon>Viridiplantae</taxon>
        <taxon>Streptophyta</taxon>
        <taxon>Embryophyta</taxon>
        <taxon>Tracheophyta</taxon>
        <taxon>Spermatophyta</taxon>
        <taxon>Magnoliopsida</taxon>
        <taxon>Liliopsida</taxon>
        <taxon>Poales</taxon>
        <taxon>Poaceae</taxon>
        <taxon>BOP clade</taxon>
        <taxon>Oryzoideae</taxon>
        <taxon>Oryzeae</taxon>
        <taxon>Oryzinae</taxon>
        <taxon>Leersia</taxon>
    </lineage>
</organism>
<dbReference type="SUPFAM" id="SSF52047">
    <property type="entry name" value="RNI-like"/>
    <property type="match status" value="1"/>
</dbReference>
<reference evidence="3" key="3">
    <citation type="submission" date="2015-04" db="UniProtKB">
        <authorList>
            <consortium name="EnsemblPlants"/>
        </authorList>
    </citation>
    <scope>IDENTIFICATION</scope>
</reference>
<dbReference type="Gramene" id="LPERR08G16270.1">
    <property type="protein sequence ID" value="LPERR08G16270.1"/>
    <property type="gene ID" value="LPERR08G16270"/>
</dbReference>
<dbReference type="FunFam" id="3.80.10.10:FF:000802">
    <property type="entry name" value="F-box protein At-B"/>
    <property type="match status" value="1"/>
</dbReference>
<feature type="domain" description="F-box/LRR-repeat protein 15-like leucin rich repeat" evidence="2">
    <location>
        <begin position="111"/>
        <end position="648"/>
    </location>
</feature>
<dbReference type="STRING" id="77586.A0A0D9X9D4"/>
<dbReference type="InterPro" id="IPR057207">
    <property type="entry name" value="FBXL15_LRR"/>
</dbReference>
<feature type="compositionally biased region" description="Gly residues" evidence="1">
    <location>
        <begin position="44"/>
        <end position="55"/>
    </location>
</feature>
<keyword evidence="4" id="KW-1185">Reference proteome</keyword>
<evidence type="ECO:0000256" key="1">
    <source>
        <dbReference type="SAM" id="MobiDB-lite"/>
    </source>
</evidence>
<dbReference type="SMART" id="SM00367">
    <property type="entry name" value="LRR_CC"/>
    <property type="match status" value="9"/>
</dbReference>
<dbReference type="InterPro" id="IPR006553">
    <property type="entry name" value="Leu-rich_rpt_Cys-con_subtyp"/>
</dbReference>
<feature type="compositionally biased region" description="Basic and acidic residues" evidence="1">
    <location>
        <begin position="26"/>
        <end position="40"/>
    </location>
</feature>
<evidence type="ECO:0000313" key="4">
    <source>
        <dbReference type="Proteomes" id="UP000032180"/>
    </source>
</evidence>
<sequence length="657" mass="69874">MSGGISWDPLPPVFTSTRFSNLSPLRGEENVKEASMEKKPRLVAGGGGGGGGDGEASGSAVCGGLLVERLPEALLVEVVGRLELEAACSAAASCRALRSAAAAAFSAVMSLDLSMFPPTNAILNRILAGNGALRSLVVNCSLIDDAAVAAIAKGSLRELSLLKCSSFSPYLFVVIGERCKNLRSFVLEMVASNDDEHFGICRKSVAHIFKGCGNLENLSLKFFPLLGPGSVDFESLVPIPSTIKVLLLQPVSNWQAKRLFPISTSLKTPVSSTVESLSLVLDIITDELVACITGSLHNLVELCLEDNPMLEPDLHNDLTNIGLQALGLCHKLTHLSLTRGKQNCSSTFRRVTDFGILMLAEGCKQLKTVRLAGFSKVRDAGYAALLQSCKDLKKFEVSTGCLSDLTCLDLDEAAPKITEVRLLNCGLLTSETAISLSSCTNLEVLDLSGCRSIADSGLVSISQLSKLTLLDLSGADVTDAGLSALGNGRCPMSSLCLRGCKRISNNGIASLLCGSGTINKTIISLDIGNVPRISGGAVTLIAKNCEQISSLCLRNCLLINDSSIETLGSMRHNSGRNSLRMLDLSYCSRLSRSFLGLFEPPCFRGLRWLGVGKNMLERRGCSPTVAELLERKPGLTVCGNACEMGCRNQCHPDIRRQ</sequence>
<dbReference type="PANTHER" id="PTHR13318:SF176">
    <property type="entry name" value="F-BOX PROTEIN AT-B"/>
    <property type="match status" value="1"/>
</dbReference>
<evidence type="ECO:0000313" key="3">
    <source>
        <dbReference type="EnsemblPlants" id="LPERR08G16270.1"/>
    </source>
</evidence>
<dbReference type="Pfam" id="PF25372">
    <property type="entry name" value="DUF7885"/>
    <property type="match status" value="1"/>
</dbReference>
<dbReference type="PANTHER" id="PTHR13318">
    <property type="entry name" value="PARTNER OF PAIRED, ISOFORM B-RELATED"/>
    <property type="match status" value="1"/>
</dbReference>
<proteinExistence type="predicted"/>
<dbReference type="Gene3D" id="3.80.10.10">
    <property type="entry name" value="Ribonuclease Inhibitor"/>
    <property type="match status" value="3"/>
</dbReference>
<dbReference type="Proteomes" id="UP000032180">
    <property type="component" value="Chromosome 8"/>
</dbReference>
<name>A0A0D9X9D4_9ORYZ</name>
<protein>
    <recommendedName>
        <fullName evidence="2">F-box/LRR-repeat protein 15-like leucin rich repeat domain-containing protein</fullName>
    </recommendedName>
</protein>
<dbReference type="AlphaFoldDB" id="A0A0D9X9D4"/>
<dbReference type="HOGENOM" id="CLU_036665_0_0_1"/>
<dbReference type="GO" id="GO:0019005">
    <property type="term" value="C:SCF ubiquitin ligase complex"/>
    <property type="evidence" value="ECO:0007669"/>
    <property type="project" value="TreeGrafter"/>
</dbReference>
<reference evidence="3 4" key="1">
    <citation type="submission" date="2012-08" db="EMBL/GenBank/DDBJ databases">
        <title>Oryza genome evolution.</title>
        <authorList>
            <person name="Wing R.A."/>
        </authorList>
    </citation>
    <scope>NUCLEOTIDE SEQUENCE</scope>
</reference>
<dbReference type="eggNOG" id="KOG1947">
    <property type="taxonomic scope" value="Eukaryota"/>
</dbReference>
<dbReference type="GO" id="GO:0031146">
    <property type="term" value="P:SCF-dependent proteasomal ubiquitin-dependent protein catabolic process"/>
    <property type="evidence" value="ECO:0007669"/>
    <property type="project" value="TreeGrafter"/>
</dbReference>
<accession>A0A0D9X9D4</accession>